<dbReference type="AlphaFoldDB" id="A0AAD5MD88"/>
<name>A0AAD5MD88_PARTN</name>
<evidence type="ECO:0000313" key="1">
    <source>
        <dbReference type="EMBL" id="KAJ1355745.1"/>
    </source>
</evidence>
<dbReference type="EMBL" id="JAHQIW010002570">
    <property type="protein sequence ID" value="KAJ1355745.1"/>
    <property type="molecule type" value="Genomic_DNA"/>
</dbReference>
<keyword evidence="2" id="KW-1185">Reference proteome</keyword>
<comment type="caution">
    <text evidence="1">The sequence shown here is derived from an EMBL/GenBank/DDBJ whole genome shotgun (WGS) entry which is preliminary data.</text>
</comment>
<sequence>MFCWVEIKYSAVNVTLYSHLYGSNSILIRGAKIYFVVGSILHADLIMLSSDCFGIQKHNFDRFSWKGRAFPWIAIPILYNDNEFILGGGVSCDDEAYFEDVLTTECAYVFSDH</sequence>
<accession>A0AAD5MD88</accession>
<proteinExistence type="predicted"/>
<evidence type="ECO:0000313" key="2">
    <source>
        <dbReference type="Proteomes" id="UP001196413"/>
    </source>
</evidence>
<gene>
    <name evidence="1" type="ORF">KIN20_013279</name>
</gene>
<protein>
    <submittedName>
        <fullName evidence="1">Uncharacterized protein</fullName>
    </submittedName>
</protein>
<dbReference type="Proteomes" id="UP001196413">
    <property type="component" value="Unassembled WGS sequence"/>
</dbReference>
<organism evidence="1 2">
    <name type="scientific">Parelaphostrongylus tenuis</name>
    <name type="common">Meningeal worm</name>
    <dbReference type="NCBI Taxonomy" id="148309"/>
    <lineage>
        <taxon>Eukaryota</taxon>
        <taxon>Metazoa</taxon>
        <taxon>Ecdysozoa</taxon>
        <taxon>Nematoda</taxon>
        <taxon>Chromadorea</taxon>
        <taxon>Rhabditida</taxon>
        <taxon>Rhabditina</taxon>
        <taxon>Rhabditomorpha</taxon>
        <taxon>Strongyloidea</taxon>
        <taxon>Metastrongylidae</taxon>
        <taxon>Parelaphostrongylus</taxon>
    </lineage>
</organism>
<reference evidence="1" key="1">
    <citation type="submission" date="2021-06" db="EMBL/GenBank/DDBJ databases">
        <title>Parelaphostrongylus tenuis whole genome reference sequence.</title>
        <authorList>
            <person name="Garwood T.J."/>
            <person name="Larsen P.A."/>
            <person name="Fountain-Jones N.M."/>
            <person name="Garbe J.R."/>
            <person name="Macchietto M.G."/>
            <person name="Kania S.A."/>
            <person name="Gerhold R.W."/>
            <person name="Richards J.E."/>
            <person name="Wolf T.M."/>
        </authorList>
    </citation>
    <scope>NUCLEOTIDE SEQUENCE</scope>
    <source>
        <strain evidence="1">MNPRO001-30</strain>
        <tissue evidence="1">Meninges</tissue>
    </source>
</reference>